<reference evidence="1 2" key="1">
    <citation type="submission" date="2015-01" db="EMBL/GenBank/DDBJ databases">
        <title>Draft genome of the acidophilic iron oxidizer Ferrimicrobium acidiphilum strain T23.</title>
        <authorList>
            <person name="Poehlein A."/>
            <person name="Eisen S."/>
            <person name="Schloemann M."/>
            <person name="Johnson B.D."/>
            <person name="Daniel R."/>
            <person name="Muehling M."/>
        </authorList>
    </citation>
    <scope>NUCLEOTIDE SEQUENCE [LARGE SCALE GENOMIC DNA]</scope>
    <source>
        <strain evidence="1 2">T23</strain>
    </source>
</reference>
<accession>A0A0D8FYV3</accession>
<organism evidence="1 2">
    <name type="scientific">Ferrimicrobium acidiphilum DSM 19497</name>
    <dbReference type="NCBI Taxonomy" id="1121877"/>
    <lineage>
        <taxon>Bacteria</taxon>
        <taxon>Bacillati</taxon>
        <taxon>Actinomycetota</taxon>
        <taxon>Acidimicrobiia</taxon>
        <taxon>Acidimicrobiales</taxon>
        <taxon>Acidimicrobiaceae</taxon>
        <taxon>Ferrimicrobium</taxon>
    </lineage>
</organism>
<dbReference type="RefSeq" id="WP_035388337.1">
    <property type="nucleotide sequence ID" value="NZ_JQKF01000002.1"/>
</dbReference>
<sequence>MRRSRWFILGVGVGAFGAKRVAMLATPVLRRPLEQSAERALRRMRADVRVAVREGVAAYRGDQRQGRILEGEVREFHGFK</sequence>
<gene>
    <name evidence="1" type="ORF">FEAC_02940</name>
</gene>
<dbReference type="EMBL" id="JXUW01000002">
    <property type="protein sequence ID" value="KJE77922.1"/>
    <property type="molecule type" value="Genomic_DNA"/>
</dbReference>
<keyword evidence="2" id="KW-1185">Reference proteome</keyword>
<name>A0A0D8FYV3_9ACTN</name>
<dbReference type="GeneID" id="78371639"/>
<proteinExistence type="predicted"/>
<evidence type="ECO:0000313" key="1">
    <source>
        <dbReference type="EMBL" id="KJE77922.1"/>
    </source>
</evidence>
<evidence type="ECO:0000313" key="2">
    <source>
        <dbReference type="Proteomes" id="UP000032336"/>
    </source>
</evidence>
<dbReference type="STRING" id="1121877.FEAC_02940"/>
<comment type="caution">
    <text evidence="1">The sequence shown here is derived from an EMBL/GenBank/DDBJ whole genome shotgun (WGS) entry which is preliminary data.</text>
</comment>
<dbReference type="Proteomes" id="UP000032336">
    <property type="component" value="Unassembled WGS sequence"/>
</dbReference>
<dbReference type="AlphaFoldDB" id="A0A0D8FYV3"/>
<protein>
    <submittedName>
        <fullName evidence="1">Uncharacterized protein</fullName>
    </submittedName>
</protein>